<dbReference type="EMBL" id="JAPDRK010000008">
    <property type="protein sequence ID" value="KAJ9609425.1"/>
    <property type="molecule type" value="Genomic_DNA"/>
</dbReference>
<dbReference type="AlphaFoldDB" id="A0AA38X9T7"/>
<evidence type="ECO:0000313" key="1">
    <source>
        <dbReference type="EMBL" id="KAJ9609425.1"/>
    </source>
</evidence>
<dbReference type="Proteomes" id="UP001172673">
    <property type="component" value="Unassembled WGS sequence"/>
</dbReference>
<name>A0AA38X9T7_9EURO</name>
<protein>
    <submittedName>
        <fullName evidence="1">Uncharacterized protein</fullName>
    </submittedName>
</protein>
<evidence type="ECO:0000313" key="2">
    <source>
        <dbReference type="Proteomes" id="UP001172673"/>
    </source>
</evidence>
<gene>
    <name evidence="1" type="ORF">H2200_005752</name>
</gene>
<keyword evidence="2" id="KW-1185">Reference proteome</keyword>
<reference evidence="1" key="1">
    <citation type="submission" date="2022-10" db="EMBL/GenBank/DDBJ databases">
        <title>Culturing micro-colonial fungi from biological soil crusts in the Mojave desert and describing Neophaeococcomyces mojavensis, and introducing the new genera and species Taxawa tesnikishii.</title>
        <authorList>
            <person name="Kurbessoian T."/>
            <person name="Stajich J.E."/>
        </authorList>
    </citation>
    <scope>NUCLEOTIDE SEQUENCE</scope>
    <source>
        <strain evidence="1">TK_41</strain>
    </source>
</reference>
<comment type="caution">
    <text evidence="1">The sequence shown here is derived from an EMBL/GenBank/DDBJ whole genome shotgun (WGS) entry which is preliminary data.</text>
</comment>
<sequence>MATIDNQTSNVQEHPNIPVTSLIPAFVGASFPTSPSDPTPNELVAPGGILQLAVPQMYPLGQHPPPTLGEHVAQPLAQLPVGRVPGAVIPLPLGATMKQAQ</sequence>
<proteinExistence type="predicted"/>
<organism evidence="1 2">
    <name type="scientific">Cladophialophora chaetospira</name>
    <dbReference type="NCBI Taxonomy" id="386627"/>
    <lineage>
        <taxon>Eukaryota</taxon>
        <taxon>Fungi</taxon>
        <taxon>Dikarya</taxon>
        <taxon>Ascomycota</taxon>
        <taxon>Pezizomycotina</taxon>
        <taxon>Eurotiomycetes</taxon>
        <taxon>Chaetothyriomycetidae</taxon>
        <taxon>Chaetothyriales</taxon>
        <taxon>Herpotrichiellaceae</taxon>
        <taxon>Cladophialophora</taxon>
    </lineage>
</organism>
<accession>A0AA38X9T7</accession>